<keyword evidence="2" id="KW-0472">Membrane</keyword>
<feature type="transmembrane region" description="Helical" evidence="2">
    <location>
        <begin position="192"/>
        <end position="213"/>
    </location>
</feature>
<evidence type="ECO:0000259" key="3">
    <source>
        <dbReference type="Pfam" id="PF07331"/>
    </source>
</evidence>
<dbReference type="Proteomes" id="UP000198848">
    <property type="component" value="Unassembled WGS sequence"/>
</dbReference>
<gene>
    <name evidence="4" type="ORF">SAMN04489842_2481</name>
</gene>
<sequence length="249" mass="26835">MPDTNLPRAFRGGIDALADGARALSRTLGDAGEVVFRERPTMEHVLLLFFLVAGAYMYHGANEFSSDAATFPRLTAGTTVVFSALLLARNYLPAPVRSIVAEPMQVLGEDDADRSSEERADDVEIDDAADSSGDATTETSSATYTYEIDDPRGPAVTSALCVVYVALTFTIGMLYATPIFVALYALWARMRWYETLALAGVSFGIAYAFFLVVSPEIAVGWYTGWRFPVPVLPELPISLAAVPDAVISA</sequence>
<dbReference type="Pfam" id="PF07331">
    <property type="entry name" value="TctB"/>
    <property type="match status" value="1"/>
</dbReference>
<feature type="compositionally biased region" description="Low complexity" evidence="1">
    <location>
        <begin position="130"/>
        <end position="146"/>
    </location>
</feature>
<dbReference type="RefSeq" id="WP_090382126.1">
    <property type="nucleotide sequence ID" value="NZ_FNLC01000002.1"/>
</dbReference>
<feature type="domain" description="DUF1468" evidence="3">
    <location>
        <begin position="47"/>
        <end position="210"/>
    </location>
</feature>
<dbReference type="OrthoDB" id="326396at2157"/>
<protein>
    <submittedName>
        <fullName evidence="4">Tripartite tricarboxylate transporter TctB family protein</fullName>
    </submittedName>
</protein>
<name>A0A1H1GL38_NATTX</name>
<feature type="transmembrane region" description="Helical" evidence="2">
    <location>
        <begin position="45"/>
        <end position="61"/>
    </location>
</feature>
<dbReference type="InterPro" id="IPR009936">
    <property type="entry name" value="DUF1468"/>
</dbReference>
<accession>A0A1H1GL38</accession>
<evidence type="ECO:0000313" key="4">
    <source>
        <dbReference type="EMBL" id="SDR13813.1"/>
    </source>
</evidence>
<dbReference type="EMBL" id="FNLC01000002">
    <property type="protein sequence ID" value="SDR13813.1"/>
    <property type="molecule type" value="Genomic_DNA"/>
</dbReference>
<proteinExistence type="predicted"/>
<keyword evidence="5" id="KW-1185">Reference proteome</keyword>
<organism evidence="4 5">
    <name type="scientific">Natronobacterium texcoconense</name>
    <dbReference type="NCBI Taxonomy" id="1095778"/>
    <lineage>
        <taxon>Archaea</taxon>
        <taxon>Methanobacteriati</taxon>
        <taxon>Methanobacteriota</taxon>
        <taxon>Stenosarchaea group</taxon>
        <taxon>Halobacteria</taxon>
        <taxon>Halobacteriales</taxon>
        <taxon>Natrialbaceae</taxon>
        <taxon>Natronobacterium</taxon>
    </lineage>
</organism>
<feature type="transmembrane region" description="Helical" evidence="2">
    <location>
        <begin position="161"/>
        <end position="186"/>
    </location>
</feature>
<keyword evidence="2" id="KW-0812">Transmembrane</keyword>
<dbReference type="AlphaFoldDB" id="A0A1H1GL38"/>
<feature type="region of interest" description="Disordered" evidence="1">
    <location>
        <begin position="108"/>
        <end position="146"/>
    </location>
</feature>
<evidence type="ECO:0000256" key="1">
    <source>
        <dbReference type="SAM" id="MobiDB-lite"/>
    </source>
</evidence>
<evidence type="ECO:0000313" key="5">
    <source>
        <dbReference type="Proteomes" id="UP000198848"/>
    </source>
</evidence>
<feature type="compositionally biased region" description="Acidic residues" evidence="1">
    <location>
        <begin position="119"/>
        <end position="129"/>
    </location>
</feature>
<reference evidence="5" key="1">
    <citation type="submission" date="2016-10" db="EMBL/GenBank/DDBJ databases">
        <authorList>
            <person name="Varghese N."/>
            <person name="Submissions S."/>
        </authorList>
    </citation>
    <scope>NUCLEOTIDE SEQUENCE [LARGE SCALE GENOMIC DNA]</scope>
    <source>
        <strain evidence="5">DSM 24767</strain>
    </source>
</reference>
<dbReference type="STRING" id="1095778.SAMN04489842_2481"/>
<keyword evidence="2" id="KW-1133">Transmembrane helix</keyword>
<evidence type="ECO:0000256" key="2">
    <source>
        <dbReference type="SAM" id="Phobius"/>
    </source>
</evidence>